<comment type="caution">
    <text evidence="4">The sequence shown here is derived from an EMBL/GenBank/DDBJ whole genome shotgun (WGS) entry which is preliminary data.</text>
</comment>
<dbReference type="Proteomes" id="UP000242181">
    <property type="component" value="Unassembled WGS sequence"/>
</dbReference>
<gene>
    <name evidence="4" type="ORF">C7I36_06565</name>
</gene>
<keyword evidence="5" id="KW-1185">Reference proteome</keyword>
<organism evidence="4 5">
    <name type="scientific">Zobellella taiwanensis</name>
    <dbReference type="NCBI Taxonomy" id="347535"/>
    <lineage>
        <taxon>Bacteria</taxon>
        <taxon>Pseudomonadati</taxon>
        <taxon>Pseudomonadota</taxon>
        <taxon>Gammaproteobacteria</taxon>
        <taxon>Aeromonadales</taxon>
        <taxon>Aeromonadaceae</taxon>
        <taxon>Zobellella</taxon>
    </lineage>
</organism>
<dbReference type="GO" id="GO:0120010">
    <property type="term" value="P:intermembrane phospholipid transfer"/>
    <property type="evidence" value="ECO:0007669"/>
    <property type="project" value="TreeGrafter"/>
</dbReference>
<feature type="chain" id="PRO_5015187790" description="ABC transporter" evidence="3">
    <location>
        <begin position="23"/>
        <end position="263"/>
    </location>
</feature>
<sequence>MMWQRMLIPAAGLFLTGCAAHQGVDVPPNQDPFTTTKPADYARATAADPRDPFEPVNRAAWIINYDVLEPYAVRPVVHAYADYVADPLKDGVQNMMLNLEEPASFVNHLITGDLPGAGTNLARFGVNSTVGILGFFDVAEKMSLSPQPKDFSQVMGQIGISDGPYLMVPFAGPYTLRQLSGDVVDSLYFPYDVMSLAMRAGKWALMGLYDRSQLIDREAIIDNALDPYGLTKDFYLQYQATKVGREAERPDEDLSDFMDEIDG</sequence>
<dbReference type="Pfam" id="PF04333">
    <property type="entry name" value="MlaA"/>
    <property type="match status" value="1"/>
</dbReference>
<evidence type="ECO:0000256" key="3">
    <source>
        <dbReference type="SAM" id="SignalP"/>
    </source>
</evidence>
<accession>A0A2P7R2W4</accession>
<feature type="signal peptide" evidence="3">
    <location>
        <begin position="1"/>
        <end position="22"/>
    </location>
</feature>
<evidence type="ECO:0000313" key="4">
    <source>
        <dbReference type="EMBL" id="PSJ44558.1"/>
    </source>
</evidence>
<dbReference type="EMBL" id="PXYH01000007">
    <property type="protein sequence ID" value="PSJ44558.1"/>
    <property type="molecule type" value="Genomic_DNA"/>
</dbReference>
<evidence type="ECO:0000256" key="2">
    <source>
        <dbReference type="ARBA" id="ARBA00022729"/>
    </source>
</evidence>
<dbReference type="AlphaFoldDB" id="A0A2P7R2W4"/>
<protein>
    <recommendedName>
        <fullName evidence="6">ABC transporter</fullName>
    </recommendedName>
</protein>
<proteinExistence type="inferred from homology"/>
<evidence type="ECO:0008006" key="6">
    <source>
        <dbReference type="Google" id="ProtNLM"/>
    </source>
</evidence>
<name>A0A2P7R2W4_9GAMM</name>
<comment type="similarity">
    <text evidence="1">Belongs to the MlaA family.</text>
</comment>
<dbReference type="PRINTS" id="PR01805">
    <property type="entry name" value="VACJLIPOPROT"/>
</dbReference>
<reference evidence="4 5" key="1">
    <citation type="submission" date="2018-03" db="EMBL/GenBank/DDBJ databases">
        <title>The draft genome of Zobellella taiwanensis JCM 13381.</title>
        <authorList>
            <person name="Liu L."/>
            <person name="Li L."/>
            <person name="Wang T."/>
            <person name="Zhang X."/>
            <person name="Liang L."/>
        </authorList>
    </citation>
    <scope>NUCLEOTIDE SEQUENCE [LARGE SCALE GENOMIC DNA]</scope>
    <source>
        <strain evidence="4 5">JCM 13381</strain>
    </source>
</reference>
<dbReference type="InterPro" id="IPR007428">
    <property type="entry name" value="MlaA"/>
</dbReference>
<dbReference type="PANTHER" id="PTHR30035:SF3">
    <property type="entry name" value="INTERMEMBRANE PHOSPHOLIPID TRANSPORT SYSTEM LIPOPROTEIN MLAA"/>
    <property type="match status" value="1"/>
</dbReference>
<evidence type="ECO:0000256" key="1">
    <source>
        <dbReference type="ARBA" id="ARBA00010634"/>
    </source>
</evidence>
<keyword evidence="2 3" id="KW-0732">Signal</keyword>
<dbReference type="GO" id="GO:0016020">
    <property type="term" value="C:membrane"/>
    <property type="evidence" value="ECO:0007669"/>
    <property type="project" value="InterPro"/>
</dbReference>
<dbReference type="PANTHER" id="PTHR30035">
    <property type="entry name" value="LIPOPROTEIN VACJ-RELATED"/>
    <property type="match status" value="1"/>
</dbReference>
<dbReference type="OrthoDB" id="9785326at2"/>
<dbReference type="PROSITE" id="PS51257">
    <property type="entry name" value="PROKAR_LIPOPROTEIN"/>
    <property type="match status" value="1"/>
</dbReference>
<evidence type="ECO:0000313" key="5">
    <source>
        <dbReference type="Proteomes" id="UP000242181"/>
    </source>
</evidence>